<feature type="chain" id="PRO_5011514108" evidence="1">
    <location>
        <begin position="19"/>
        <end position="403"/>
    </location>
</feature>
<dbReference type="STRING" id="295069.SAMN05421856_10565"/>
<sequence>MKKLLILIVLTTTVFSQAQVKKKTIKPKIEKEWVNPVKLTKEERNRPYMDDVLKTRDSLTPKEAERRRKNIAAGNPFAKYGYYPKVATLSRGKYLEFHDKDSIVIIGSVKYNTKQQKVIEVLDIDLSDPDAQPIGDTHGRWMSPDPLSEEFPDWTPYRYGFNNPVRYGDPTGLLEDDYGMDDQGNITLLQKTNDNFDRLFKVDNSGNKVDVNSDGKMQQGTDYVQVNKPNAESGSIISSLATNYGLKDSSFPNGINFGRTANANDAANVFSFAAKNSNVEWGLDAYNIKGNPLYTVYTGHEGDKTPPNFRDQSLSKLLFSIHSHKNLNQPSPINGLTDGDYGVARYWDNQYYNRTGKTNYPAHYLYYAPNGGQSSLWKYHWLNKSPYKLNLGTGTINLNKLGK</sequence>
<evidence type="ECO:0000313" key="2">
    <source>
        <dbReference type="EMBL" id="SEM64903.1"/>
    </source>
</evidence>
<dbReference type="AlphaFoldDB" id="A0A1H8A2Z4"/>
<name>A0A1H8A2Z4_9FLAO</name>
<dbReference type="EMBL" id="FOBV01000005">
    <property type="protein sequence ID" value="SEM64903.1"/>
    <property type="molecule type" value="Genomic_DNA"/>
</dbReference>
<reference evidence="3" key="1">
    <citation type="submission" date="2016-10" db="EMBL/GenBank/DDBJ databases">
        <authorList>
            <person name="Varghese N."/>
            <person name="Submissions S."/>
        </authorList>
    </citation>
    <scope>NUCLEOTIDE SEQUENCE [LARGE SCALE GENOMIC DNA]</scope>
    <source>
        <strain evidence="3">DSM 17453</strain>
    </source>
</reference>
<evidence type="ECO:0000313" key="3">
    <source>
        <dbReference type="Proteomes" id="UP000199450"/>
    </source>
</evidence>
<evidence type="ECO:0000256" key="1">
    <source>
        <dbReference type="SAM" id="SignalP"/>
    </source>
</evidence>
<dbReference type="RefSeq" id="WP_090000190.1">
    <property type="nucleotide sequence ID" value="NZ_FOBV01000005.1"/>
</dbReference>
<keyword evidence="1" id="KW-0732">Signal</keyword>
<protein>
    <submittedName>
        <fullName evidence="2">RHS repeat-associated core domain-containing protein</fullName>
    </submittedName>
</protein>
<gene>
    <name evidence="2" type="ORF">SAMN05421856_10565</name>
</gene>
<keyword evidence="3" id="KW-1185">Reference proteome</keyword>
<organism evidence="2 3">
    <name type="scientific">Chryseobacterium taichungense</name>
    <dbReference type="NCBI Taxonomy" id="295069"/>
    <lineage>
        <taxon>Bacteria</taxon>
        <taxon>Pseudomonadati</taxon>
        <taxon>Bacteroidota</taxon>
        <taxon>Flavobacteriia</taxon>
        <taxon>Flavobacteriales</taxon>
        <taxon>Weeksellaceae</taxon>
        <taxon>Chryseobacterium group</taxon>
        <taxon>Chryseobacterium</taxon>
    </lineage>
</organism>
<proteinExistence type="predicted"/>
<dbReference type="InterPro" id="IPR028218">
    <property type="entry name" value="Toxin-JAB1"/>
</dbReference>
<dbReference type="Proteomes" id="UP000199450">
    <property type="component" value="Unassembled WGS sequence"/>
</dbReference>
<feature type="signal peptide" evidence="1">
    <location>
        <begin position="1"/>
        <end position="18"/>
    </location>
</feature>
<dbReference type="Gene3D" id="2.180.10.10">
    <property type="entry name" value="RHS repeat-associated core"/>
    <property type="match status" value="1"/>
</dbReference>
<dbReference type="OrthoDB" id="1268901at2"/>
<accession>A0A1H8A2Z4</accession>
<dbReference type="Pfam" id="PF15659">
    <property type="entry name" value="Toxin-JAB1"/>
    <property type="match status" value="1"/>
</dbReference>